<evidence type="ECO:0000313" key="3">
    <source>
        <dbReference type="Proteomes" id="UP000580344"/>
    </source>
</evidence>
<dbReference type="InterPro" id="IPR025948">
    <property type="entry name" value="HTH-like_dom"/>
</dbReference>
<sequence length="71" mass="8386">KRIYTLYKGRYGSPRIAKELESLGIKVSKQRVARLMKKHALRSILKRKFKVTTDSSHKYPVVENHLNRNFT</sequence>
<proteinExistence type="predicted"/>
<reference evidence="2 3" key="1">
    <citation type="submission" date="2020-05" db="EMBL/GenBank/DDBJ databases">
        <title>Tigecycline resistant gene in Empedobacter stercoris.</title>
        <authorList>
            <person name="Chen Y."/>
            <person name="Cheng Y."/>
            <person name="Zhou K."/>
        </authorList>
    </citation>
    <scope>NUCLEOTIDE SEQUENCE [LARGE SCALE GENOMIC DNA]</scope>
    <source>
        <strain evidence="2 3">ES202</strain>
    </source>
</reference>
<dbReference type="Pfam" id="PF13276">
    <property type="entry name" value="HTH_21"/>
    <property type="match status" value="1"/>
</dbReference>
<comment type="caution">
    <text evidence="2">The sequence shown here is derived from an EMBL/GenBank/DDBJ whole genome shotgun (WGS) entry which is preliminary data.</text>
</comment>
<feature type="non-terminal residue" evidence="2">
    <location>
        <position position="71"/>
    </location>
</feature>
<name>A0ABX1WQE2_9FLAO</name>
<dbReference type="Proteomes" id="UP000580344">
    <property type="component" value="Unassembled WGS sequence"/>
</dbReference>
<protein>
    <submittedName>
        <fullName evidence="2">IS3 family transposase</fullName>
    </submittedName>
</protein>
<accession>A0ABX1WQE2</accession>
<feature type="domain" description="HTH-like" evidence="1">
    <location>
        <begin position="1"/>
        <end position="49"/>
    </location>
</feature>
<dbReference type="InterPro" id="IPR050900">
    <property type="entry name" value="Transposase_IS3/IS150/IS904"/>
</dbReference>
<dbReference type="PANTHER" id="PTHR46889">
    <property type="entry name" value="TRANSPOSASE INSF FOR INSERTION SEQUENCE IS3B-RELATED"/>
    <property type="match status" value="1"/>
</dbReference>
<dbReference type="EMBL" id="JABFOQ010000092">
    <property type="protein sequence ID" value="NOJ76753.1"/>
    <property type="molecule type" value="Genomic_DNA"/>
</dbReference>
<dbReference type="RefSeq" id="WP_171624038.1">
    <property type="nucleotide sequence ID" value="NZ_JABFOQ010000092.1"/>
</dbReference>
<organism evidence="2 3">
    <name type="scientific">Empedobacter stercoris</name>
    <dbReference type="NCBI Taxonomy" id="1628248"/>
    <lineage>
        <taxon>Bacteria</taxon>
        <taxon>Pseudomonadati</taxon>
        <taxon>Bacteroidota</taxon>
        <taxon>Flavobacteriia</taxon>
        <taxon>Flavobacteriales</taxon>
        <taxon>Weeksellaceae</taxon>
        <taxon>Empedobacter</taxon>
    </lineage>
</organism>
<evidence type="ECO:0000313" key="2">
    <source>
        <dbReference type="EMBL" id="NOJ76753.1"/>
    </source>
</evidence>
<evidence type="ECO:0000259" key="1">
    <source>
        <dbReference type="Pfam" id="PF13276"/>
    </source>
</evidence>
<feature type="non-terminal residue" evidence="2">
    <location>
        <position position="1"/>
    </location>
</feature>
<dbReference type="PANTHER" id="PTHR46889:SF4">
    <property type="entry name" value="TRANSPOSASE INSO FOR INSERTION SEQUENCE ELEMENT IS911B-RELATED"/>
    <property type="match status" value="1"/>
</dbReference>
<gene>
    <name evidence="2" type="ORF">HMH06_13170</name>
</gene>
<keyword evidence="3" id="KW-1185">Reference proteome</keyword>